<evidence type="ECO:0000256" key="1">
    <source>
        <dbReference type="ARBA" id="ARBA00004123"/>
    </source>
</evidence>
<feature type="compositionally biased region" description="Acidic residues" evidence="6">
    <location>
        <begin position="763"/>
        <end position="789"/>
    </location>
</feature>
<keyword evidence="5" id="KW-0539">Nucleus</keyword>
<keyword evidence="2" id="KW-0479">Metal-binding</keyword>
<dbReference type="InterPro" id="IPR012337">
    <property type="entry name" value="RNaseH-like_sf"/>
</dbReference>
<proteinExistence type="predicted"/>
<evidence type="ECO:0000256" key="5">
    <source>
        <dbReference type="ARBA" id="ARBA00023242"/>
    </source>
</evidence>
<organism evidence="8 9">
    <name type="scientific">Aureobasidium melanogenum</name>
    <name type="common">Aureobasidium pullulans var. melanogenum</name>
    <dbReference type="NCBI Taxonomy" id="46634"/>
    <lineage>
        <taxon>Eukaryota</taxon>
        <taxon>Fungi</taxon>
        <taxon>Dikarya</taxon>
        <taxon>Ascomycota</taxon>
        <taxon>Pezizomycotina</taxon>
        <taxon>Dothideomycetes</taxon>
        <taxon>Dothideomycetidae</taxon>
        <taxon>Dothideales</taxon>
        <taxon>Saccotheciaceae</taxon>
        <taxon>Aureobasidium</taxon>
    </lineage>
</organism>
<evidence type="ECO:0000313" key="8">
    <source>
        <dbReference type="EMBL" id="KAG9986570.1"/>
    </source>
</evidence>
<dbReference type="AlphaFoldDB" id="A0A9P8G0Y5"/>
<feature type="compositionally biased region" description="Polar residues" evidence="6">
    <location>
        <begin position="67"/>
        <end position="81"/>
    </location>
</feature>
<reference evidence="8" key="2">
    <citation type="submission" date="2021-08" db="EMBL/GenBank/DDBJ databases">
        <authorList>
            <person name="Gostincar C."/>
            <person name="Sun X."/>
            <person name="Song Z."/>
            <person name="Gunde-Cimerman N."/>
        </authorList>
    </citation>
    <scope>NUCLEOTIDE SEQUENCE</scope>
    <source>
        <strain evidence="8">EXF-9298</strain>
    </source>
</reference>
<protein>
    <recommendedName>
        <fullName evidence="7">HAT C-terminal dimerisation domain-containing protein</fullName>
    </recommendedName>
</protein>
<dbReference type="Pfam" id="PF05699">
    <property type="entry name" value="Dimer_Tnp_hAT"/>
    <property type="match status" value="1"/>
</dbReference>
<comment type="subcellular location">
    <subcellularLocation>
        <location evidence="1">Nucleus</location>
    </subcellularLocation>
</comment>
<dbReference type="PANTHER" id="PTHR46481:SF10">
    <property type="entry name" value="ZINC FINGER BED DOMAIN-CONTAINING PROTEIN 39"/>
    <property type="match status" value="1"/>
</dbReference>
<keyword evidence="3" id="KW-0863">Zinc-finger</keyword>
<feature type="compositionally biased region" description="Basic and acidic residues" evidence="6">
    <location>
        <begin position="131"/>
        <end position="150"/>
    </location>
</feature>
<dbReference type="InterPro" id="IPR008906">
    <property type="entry name" value="HATC_C_dom"/>
</dbReference>
<keyword evidence="9" id="KW-1185">Reference proteome</keyword>
<dbReference type="PANTHER" id="PTHR46481">
    <property type="entry name" value="ZINC FINGER BED DOMAIN-CONTAINING PROTEIN 4"/>
    <property type="match status" value="1"/>
</dbReference>
<dbReference type="SUPFAM" id="SSF53098">
    <property type="entry name" value="Ribonuclease H-like"/>
    <property type="match status" value="1"/>
</dbReference>
<evidence type="ECO:0000313" key="9">
    <source>
        <dbReference type="Proteomes" id="UP000729357"/>
    </source>
</evidence>
<sequence length="799" mass="90953">MQATRYAAAVETNGYRVEMITNENIEKHIMSITRNRLTNKSQPLYASKQSTLFKFASNTPRPRLFAPQSQSDSIFVEGNNSETDDSASDVDQPLFPPSKRRRLTPTTASNHIDDSECTSTQRSRKPAPTRGDSEELWSHARARRPGERERERKKKIRYCFYGNRDCPRNYNTTNYDNIRSHLKKRHGWRHATGTLSKMLAVAIPSQTSYTIADIDKTRLNRRLIDYITSSNIPFRTASNPLLHALLDEVLPGASKLLIKSHSTVAKHVKKEHDFYQEQLKALLATSRSLIHFTCDAWTANYGSHELLSITARFVDSDGKLSKALLALHKLSAGHAGAQCAPLFFDTIVTYGIEQKIGYITSDNATCNDTMMSHLATLFSERLSIDWDPIQHRTRCFGHQINLASQALIVKIPQKAISTLAQGTGLTDHEALDYLRQFFEWIMRSARRRREFKAAAGVSPMLNNTTRWNSWLAMIKRGIQSRATIRAIQSANEHMEHTTLQRRHWQFLEALVDFMEPLQEVTKLCEGDNATLDQVLISMDFLRKHYEKYTQQDASTDQALIAAIRTSQFALDKWQAINNYTPAYAAALLLHPTYRENYIKQHWSPSWRTPAITAVRALWTAKYKNKTKPIAIAPLSNEEESNQLAKWQASIRFANSVTIPEEFVQFTKSPPVLVDDAIQWWLEPTQQHNYPNLSQMAIDILSINPMSAESERVFSGCRRTLSWDRASLSADNLGYIECLKSWQKNLCFDKVDLPITTNEGPEDHVEELEDDVEKQGDLDEGQGDCDDDDGVGIGIIPRDN</sequence>
<comment type="caution">
    <text evidence="8">The sequence shown here is derived from an EMBL/GenBank/DDBJ whole genome shotgun (WGS) entry which is preliminary data.</text>
</comment>
<evidence type="ECO:0000256" key="3">
    <source>
        <dbReference type="ARBA" id="ARBA00022771"/>
    </source>
</evidence>
<evidence type="ECO:0000256" key="6">
    <source>
        <dbReference type="SAM" id="MobiDB-lite"/>
    </source>
</evidence>
<dbReference type="GO" id="GO:0046983">
    <property type="term" value="F:protein dimerization activity"/>
    <property type="evidence" value="ECO:0007669"/>
    <property type="project" value="InterPro"/>
</dbReference>
<feature type="region of interest" description="Disordered" evidence="6">
    <location>
        <begin position="757"/>
        <end position="799"/>
    </location>
</feature>
<dbReference type="GO" id="GO:0005634">
    <property type="term" value="C:nucleus"/>
    <property type="evidence" value="ECO:0007669"/>
    <property type="project" value="UniProtKB-SubCell"/>
</dbReference>
<evidence type="ECO:0000256" key="4">
    <source>
        <dbReference type="ARBA" id="ARBA00022833"/>
    </source>
</evidence>
<evidence type="ECO:0000256" key="2">
    <source>
        <dbReference type="ARBA" id="ARBA00022723"/>
    </source>
</evidence>
<gene>
    <name evidence="8" type="ORF">KCU98_g3943</name>
</gene>
<keyword evidence="4" id="KW-0862">Zinc</keyword>
<name>A0A9P8G0Y5_AURME</name>
<reference evidence="8" key="1">
    <citation type="journal article" date="2021" name="J Fungi (Basel)">
        <title>Virulence traits and population genomics of the black yeast Aureobasidium melanogenum.</title>
        <authorList>
            <person name="Cernosa A."/>
            <person name="Sun X."/>
            <person name="Gostincar C."/>
            <person name="Fang C."/>
            <person name="Gunde-Cimerman N."/>
            <person name="Song Z."/>
        </authorList>
    </citation>
    <scope>NUCLEOTIDE SEQUENCE</scope>
    <source>
        <strain evidence="8">EXF-9298</strain>
    </source>
</reference>
<dbReference type="EMBL" id="JAHFXS010000296">
    <property type="protein sequence ID" value="KAG9986570.1"/>
    <property type="molecule type" value="Genomic_DNA"/>
</dbReference>
<dbReference type="Proteomes" id="UP000729357">
    <property type="component" value="Unassembled WGS sequence"/>
</dbReference>
<feature type="domain" description="HAT C-terminal dimerisation" evidence="7">
    <location>
        <begin position="675"/>
        <end position="741"/>
    </location>
</feature>
<accession>A0A9P8G0Y5</accession>
<evidence type="ECO:0000259" key="7">
    <source>
        <dbReference type="Pfam" id="PF05699"/>
    </source>
</evidence>
<dbReference type="GO" id="GO:0008270">
    <property type="term" value="F:zinc ion binding"/>
    <property type="evidence" value="ECO:0007669"/>
    <property type="project" value="UniProtKB-KW"/>
</dbReference>
<dbReference type="InterPro" id="IPR052035">
    <property type="entry name" value="ZnF_BED_domain_contain"/>
</dbReference>
<feature type="non-terminal residue" evidence="8">
    <location>
        <position position="1"/>
    </location>
</feature>
<feature type="region of interest" description="Disordered" evidence="6">
    <location>
        <begin position="63"/>
        <end position="151"/>
    </location>
</feature>